<dbReference type="EMBL" id="CAWUFR010000005">
    <property type="protein sequence ID" value="CAK6951131.1"/>
    <property type="molecule type" value="Genomic_DNA"/>
</dbReference>
<gene>
    <name evidence="2" type="ORF">FSCOSCO3_A028170</name>
</gene>
<protein>
    <submittedName>
        <fullName evidence="2">PiggyBac transposable element-derived protein 2-like isoform X2</fullName>
    </submittedName>
</protein>
<dbReference type="Pfam" id="PF13843">
    <property type="entry name" value="DDE_Tnp_1_7"/>
    <property type="match status" value="1"/>
</dbReference>
<evidence type="ECO:0000259" key="1">
    <source>
        <dbReference type="Pfam" id="PF13843"/>
    </source>
</evidence>
<comment type="caution">
    <text evidence="2">The sequence shown here is derived from an EMBL/GenBank/DDBJ whole genome shotgun (WGS) entry which is preliminary data.</text>
</comment>
<reference evidence="2 3" key="1">
    <citation type="submission" date="2024-01" db="EMBL/GenBank/DDBJ databases">
        <authorList>
            <person name="Alioto T."/>
            <person name="Alioto T."/>
            <person name="Gomez Garrido J."/>
        </authorList>
    </citation>
    <scope>NUCLEOTIDE SEQUENCE [LARGE SCALE GENOMIC DNA]</scope>
</reference>
<dbReference type="AlphaFoldDB" id="A0AAV1MVL1"/>
<keyword evidence="3" id="KW-1185">Reference proteome</keyword>
<feature type="domain" description="PiggyBac transposable element-derived protein" evidence="1">
    <location>
        <begin position="7"/>
        <end position="100"/>
    </location>
</feature>
<organism evidence="2 3">
    <name type="scientific">Scomber scombrus</name>
    <name type="common">Atlantic mackerel</name>
    <name type="synonym">Scomber vernalis</name>
    <dbReference type="NCBI Taxonomy" id="13677"/>
    <lineage>
        <taxon>Eukaryota</taxon>
        <taxon>Metazoa</taxon>
        <taxon>Chordata</taxon>
        <taxon>Craniata</taxon>
        <taxon>Vertebrata</taxon>
        <taxon>Euteleostomi</taxon>
        <taxon>Actinopterygii</taxon>
        <taxon>Neopterygii</taxon>
        <taxon>Teleostei</taxon>
        <taxon>Neoteleostei</taxon>
        <taxon>Acanthomorphata</taxon>
        <taxon>Pelagiaria</taxon>
        <taxon>Scombriformes</taxon>
        <taxon>Scombridae</taxon>
        <taxon>Scomber</taxon>
    </lineage>
</organism>
<dbReference type="Proteomes" id="UP001314229">
    <property type="component" value="Unassembled WGS sequence"/>
</dbReference>
<dbReference type="PANTHER" id="PTHR47272:SF1">
    <property type="entry name" value="PIGGYBAC TRANSPOSABLE ELEMENT-DERIVED PROTEIN 3-LIKE"/>
    <property type="match status" value="1"/>
</dbReference>
<name>A0AAV1MVL1_SCOSC</name>
<evidence type="ECO:0000313" key="3">
    <source>
        <dbReference type="Proteomes" id="UP001314229"/>
    </source>
</evidence>
<dbReference type="InterPro" id="IPR029526">
    <property type="entry name" value="PGBD"/>
</dbReference>
<proteinExistence type="predicted"/>
<accession>A0AAV1MVL1</accession>
<dbReference type="PANTHER" id="PTHR47272">
    <property type="entry name" value="DDE_TNP_1_7 DOMAIN-CONTAINING PROTEIN"/>
    <property type="match status" value="1"/>
</dbReference>
<sequence>MAVVGETTLHVVKWYDNHPVTLLSDYIEASPVKEVERWDRKQKVNIKVPCPAVVKEYNKNMGGVDLLDSLIALYRNKIRSKKWYHRLVFHLLDMTIVTAWLLYRRDCDGTGIRKEEQMRLYTFKSYIAEGLCKSGKCLDRKRGRSSSTIDNEYMEKKRRGPTAAIPISDVRLDATAHWIEMSDKKGRCKVPGCNGTPKVKCQKCDIRLCFTSTSNCFLKFHSE</sequence>
<evidence type="ECO:0000313" key="2">
    <source>
        <dbReference type="EMBL" id="CAK6951131.1"/>
    </source>
</evidence>